<dbReference type="AlphaFoldDB" id="A0A1X7H6Y6"/>
<dbReference type="PROSITE" id="PS51186">
    <property type="entry name" value="GNAT"/>
    <property type="match status" value="1"/>
</dbReference>
<gene>
    <name evidence="4" type="ORF">SAMN05661091_1895</name>
</gene>
<dbReference type="GO" id="GO:0016747">
    <property type="term" value="F:acyltransferase activity, transferring groups other than amino-acyl groups"/>
    <property type="evidence" value="ECO:0007669"/>
    <property type="project" value="InterPro"/>
</dbReference>
<evidence type="ECO:0000256" key="2">
    <source>
        <dbReference type="ARBA" id="ARBA00023315"/>
    </source>
</evidence>
<evidence type="ECO:0000313" key="4">
    <source>
        <dbReference type="EMBL" id="SMF80855.1"/>
    </source>
</evidence>
<keyword evidence="2" id="KW-0012">Acyltransferase</keyword>
<sequence length="145" mass="16680">MLNIRFYEEKDLEDLAALMADLGYPTDREQMGRRMKRIMEESSYFTFVAVKDNRVVGMIGCREAVGYEFDDCSVQINALVTKQEVQGQGIGRALLQNVEQWAKERGAKGLFLTSGNKPERKYAHEFYQQLGFIITVFPERESPLL</sequence>
<dbReference type="InterPro" id="IPR050832">
    <property type="entry name" value="Bact_Acetyltransf"/>
</dbReference>
<dbReference type="PANTHER" id="PTHR43877:SF2">
    <property type="entry name" value="AMINOALKYLPHOSPHONATE N-ACETYLTRANSFERASE-RELATED"/>
    <property type="match status" value="1"/>
</dbReference>
<proteinExistence type="predicted"/>
<evidence type="ECO:0000313" key="5">
    <source>
        <dbReference type="Proteomes" id="UP000192940"/>
    </source>
</evidence>
<dbReference type="EMBL" id="LT840184">
    <property type="protein sequence ID" value="SMF80855.1"/>
    <property type="molecule type" value="Genomic_DNA"/>
</dbReference>
<organism evidence="4 5">
    <name type="scientific">Paenibacillus uliginis N3/975</name>
    <dbReference type="NCBI Taxonomy" id="1313296"/>
    <lineage>
        <taxon>Bacteria</taxon>
        <taxon>Bacillati</taxon>
        <taxon>Bacillota</taxon>
        <taxon>Bacilli</taxon>
        <taxon>Bacillales</taxon>
        <taxon>Paenibacillaceae</taxon>
        <taxon>Paenibacillus</taxon>
    </lineage>
</organism>
<evidence type="ECO:0000259" key="3">
    <source>
        <dbReference type="PROSITE" id="PS51186"/>
    </source>
</evidence>
<protein>
    <submittedName>
        <fullName evidence="4">N-acetylglutamate synthase, GNAT family</fullName>
    </submittedName>
</protein>
<feature type="domain" description="N-acetyltransferase" evidence="3">
    <location>
        <begin position="2"/>
        <end position="145"/>
    </location>
</feature>
<accession>A0A1X7H6Y6</accession>
<dbReference type="InterPro" id="IPR000182">
    <property type="entry name" value="GNAT_dom"/>
</dbReference>
<name>A0A1X7H6Y6_9BACL</name>
<dbReference type="SUPFAM" id="SSF55729">
    <property type="entry name" value="Acyl-CoA N-acyltransferases (Nat)"/>
    <property type="match status" value="1"/>
</dbReference>
<evidence type="ECO:0000256" key="1">
    <source>
        <dbReference type="ARBA" id="ARBA00022679"/>
    </source>
</evidence>
<dbReference type="Gene3D" id="3.40.630.30">
    <property type="match status" value="1"/>
</dbReference>
<dbReference type="Proteomes" id="UP000192940">
    <property type="component" value="Chromosome I"/>
</dbReference>
<dbReference type="RefSeq" id="WP_208918758.1">
    <property type="nucleotide sequence ID" value="NZ_LT840184.1"/>
</dbReference>
<dbReference type="PANTHER" id="PTHR43877">
    <property type="entry name" value="AMINOALKYLPHOSPHONATE N-ACETYLTRANSFERASE-RELATED-RELATED"/>
    <property type="match status" value="1"/>
</dbReference>
<dbReference type="STRING" id="1313296.SAMN05661091_1895"/>
<reference evidence="5" key="1">
    <citation type="submission" date="2017-04" db="EMBL/GenBank/DDBJ databases">
        <authorList>
            <person name="Varghese N."/>
            <person name="Submissions S."/>
        </authorList>
    </citation>
    <scope>NUCLEOTIDE SEQUENCE [LARGE SCALE GENOMIC DNA]</scope>
    <source>
        <strain evidence="5">N3/975</strain>
    </source>
</reference>
<keyword evidence="5" id="KW-1185">Reference proteome</keyword>
<keyword evidence="1" id="KW-0808">Transferase</keyword>
<dbReference type="CDD" id="cd04301">
    <property type="entry name" value="NAT_SF"/>
    <property type="match status" value="1"/>
</dbReference>
<dbReference type="InterPro" id="IPR016181">
    <property type="entry name" value="Acyl_CoA_acyltransferase"/>
</dbReference>
<dbReference type="Pfam" id="PF00583">
    <property type="entry name" value="Acetyltransf_1"/>
    <property type="match status" value="1"/>
</dbReference>